<name>A0A026VZ01_OOCBI</name>
<keyword evidence="3" id="KW-1185">Reference proteome</keyword>
<dbReference type="Proteomes" id="UP000053097">
    <property type="component" value="Unassembled WGS sequence"/>
</dbReference>
<gene>
    <name evidence="2" type="ORF">X777_13177</name>
</gene>
<evidence type="ECO:0000313" key="2">
    <source>
        <dbReference type="EMBL" id="EZA48671.1"/>
    </source>
</evidence>
<reference evidence="2 3" key="1">
    <citation type="journal article" date="2014" name="Curr. Biol.">
        <title>The genome of the clonal raider ant Cerapachys biroi.</title>
        <authorList>
            <person name="Oxley P.R."/>
            <person name="Ji L."/>
            <person name="Fetter-Pruneda I."/>
            <person name="McKenzie S.K."/>
            <person name="Li C."/>
            <person name="Hu H."/>
            <person name="Zhang G."/>
            <person name="Kronauer D.J."/>
        </authorList>
    </citation>
    <scope>NUCLEOTIDE SEQUENCE [LARGE SCALE GENOMIC DNA]</scope>
</reference>
<feature type="region of interest" description="Disordered" evidence="1">
    <location>
        <begin position="1"/>
        <end position="41"/>
    </location>
</feature>
<protein>
    <submittedName>
        <fullName evidence="2">Uncharacterized protein</fullName>
    </submittedName>
</protein>
<feature type="compositionally biased region" description="Basic residues" evidence="1">
    <location>
        <begin position="1"/>
        <end position="16"/>
    </location>
</feature>
<dbReference type="AlphaFoldDB" id="A0A026VZ01"/>
<sequence length="105" mass="12089">MTTRRVPRIARRRPQARSRGLPANDDASSRRRKRNIAPRRARTAAENLTWKTFLKKGLLAESITLCAVRHCPSLARVTSTRPSSSHRLSKLVAILLRKLFHFRHI</sequence>
<evidence type="ECO:0000313" key="3">
    <source>
        <dbReference type="Proteomes" id="UP000053097"/>
    </source>
</evidence>
<organism evidence="2 3">
    <name type="scientific">Ooceraea biroi</name>
    <name type="common">Clonal raider ant</name>
    <name type="synonym">Cerapachys biroi</name>
    <dbReference type="NCBI Taxonomy" id="2015173"/>
    <lineage>
        <taxon>Eukaryota</taxon>
        <taxon>Metazoa</taxon>
        <taxon>Ecdysozoa</taxon>
        <taxon>Arthropoda</taxon>
        <taxon>Hexapoda</taxon>
        <taxon>Insecta</taxon>
        <taxon>Pterygota</taxon>
        <taxon>Neoptera</taxon>
        <taxon>Endopterygota</taxon>
        <taxon>Hymenoptera</taxon>
        <taxon>Apocrita</taxon>
        <taxon>Aculeata</taxon>
        <taxon>Formicoidea</taxon>
        <taxon>Formicidae</taxon>
        <taxon>Dorylinae</taxon>
        <taxon>Ooceraea</taxon>
    </lineage>
</organism>
<dbReference type="EMBL" id="KK107578">
    <property type="protein sequence ID" value="EZA48671.1"/>
    <property type="molecule type" value="Genomic_DNA"/>
</dbReference>
<proteinExistence type="predicted"/>
<evidence type="ECO:0000256" key="1">
    <source>
        <dbReference type="SAM" id="MobiDB-lite"/>
    </source>
</evidence>
<accession>A0A026VZ01</accession>
<feature type="compositionally biased region" description="Basic residues" evidence="1">
    <location>
        <begin position="30"/>
        <end position="41"/>
    </location>
</feature>